<accession>A0AAD6RZV6</accession>
<evidence type="ECO:0000313" key="3">
    <source>
        <dbReference type="Proteomes" id="UP001218188"/>
    </source>
</evidence>
<name>A0AAD6RZV6_9AGAR</name>
<proteinExistence type="predicted"/>
<dbReference type="EMBL" id="JARJCM010000414">
    <property type="protein sequence ID" value="KAJ7017365.1"/>
    <property type="molecule type" value="Genomic_DNA"/>
</dbReference>
<comment type="caution">
    <text evidence="2">The sequence shown here is derived from an EMBL/GenBank/DDBJ whole genome shotgun (WGS) entry which is preliminary data.</text>
</comment>
<evidence type="ECO:0000313" key="2">
    <source>
        <dbReference type="EMBL" id="KAJ7017365.1"/>
    </source>
</evidence>
<evidence type="ECO:0000256" key="1">
    <source>
        <dbReference type="SAM" id="MobiDB-lite"/>
    </source>
</evidence>
<feature type="region of interest" description="Disordered" evidence="1">
    <location>
        <begin position="252"/>
        <end position="275"/>
    </location>
</feature>
<sequence length="467" mass="52173">MISRKDLEKGKAGSHESEQMYGCVRYSLTHFQKSHSGSHFTEVSKARTALKDGCGAAVQFAALRRTACKLNILSQIGGTQIQGWVSLGSFKHNLLHKKGTEILIMTRRGGALRRRKPNILIPSFVYGIRIRVIDAALPWTSPRYAAWLQNTTSSFKSLLASIRFHLTLFEHCSTRSPTVLALAALVVPAEFKGEQCRAARVRVVQARQAIRGSVHPCPESPQRLEGEQNSDPALRNFNMRLREYNWGVPPFASDSSSVSRSHSARSSTLNTSQKSTGEPKIFCVVIQINSRQSTVRLGDLRGRQKPLCTMRVLDLAMVRPFSTTTEDFHCPIREKLSLRSCHFIALEHVVRGAFLYPIFGGKDGMHYIVDCVDEDILVIPLVFFFTLKDYTQEAWLQTGMDERLGAGSNPPLPGVRSTSKPFDGAMLSDAVACELGFFRHQRSWGNIFRAQDSGDREGAWGMTRMPQ</sequence>
<organism evidence="2 3">
    <name type="scientific">Mycena alexandri</name>
    <dbReference type="NCBI Taxonomy" id="1745969"/>
    <lineage>
        <taxon>Eukaryota</taxon>
        <taxon>Fungi</taxon>
        <taxon>Dikarya</taxon>
        <taxon>Basidiomycota</taxon>
        <taxon>Agaricomycotina</taxon>
        <taxon>Agaricomycetes</taxon>
        <taxon>Agaricomycetidae</taxon>
        <taxon>Agaricales</taxon>
        <taxon>Marasmiineae</taxon>
        <taxon>Mycenaceae</taxon>
        <taxon>Mycena</taxon>
    </lineage>
</organism>
<gene>
    <name evidence="2" type="ORF">C8F04DRAFT_1200671</name>
</gene>
<protein>
    <submittedName>
        <fullName evidence="2">Uncharacterized protein</fullName>
    </submittedName>
</protein>
<feature type="compositionally biased region" description="Low complexity" evidence="1">
    <location>
        <begin position="252"/>
        <end position="267"/>
    </location>
</feature>
<keyword evidence="3" id="KW-1185">Reference proteome</keyword>
<reference evidence="2" key="1">
    <citation type="submission" date="2023-03" db="EMBL/GenBank/DDBJ databases">
        <title>Massive genome expansion in bonnet fungi (Mycena s.s.) driven by repeated elements and novel gene families across ecological guilds.</title>
        <authorList>
            <consortium name="Lawrence Berkeley National Laboratory"/>
            <person name="Harder C.B."/>
            <person name="Miyauchi S."/>
            <person name="Viragh M."/>
            <person name="Kuo A."/>
            <person name="Thoen E."/>
            <person name="Andreopoulos B."/>
            <person name="Lu D."/>
            <person name="Skrede I."/>
            <person name="Drula E."/>
            <person name="Henrissat B."/>
            <person name="Morin E."/>
            <person name="Kohler A."/>
            <person name="Barry K."/>
            <person name="LaButti K."/>
            <person name="Morin E."/>
            <person name="Salamov A."/>
            <person name="Lipzen A."/>
            <person name="Mereny Z."/>
            <person name="Hegedus B."/>
            <person name="Baldrian P."/>
            <person name="Stursova M."/>
            <person name="Weitz H."/>
            <person name="Taylor A."/>
            <person name="Grigoriev I.V."/>
            <person name="Nagy L.G."/>
            <person name="Martin F."/>
            <person name="Kauserud H."/>
        </authorList>
    </citation>
    <scope>NUCLEOTIDE SEQUENCE</scope>
    <source>
        <strain evidence="2">CBHHK200</strain>
    </source>
</reference>
<dbReference type="Proteomes" id="UP001218188">
    <property type="component" value="Unassembled WGS sequence"/>
</dbReference>
<dbReference type="AlphaFoldDB" id="A0AAD6RZV6"/>